<evidence type="ECO:0000256" key="4">
    <source>
        <dbReference type="SAM" id="MobiDB-lite"/>
    </source>
</evidence>
<gene>
    <name evidence="6" type="ORF">CCH79_00012721</name>
</gene>
<feature type="compositionally biased region" description="Polar residues" evidence="4">
    <location>
        <begin position="534"/>
        <end position="550"/>
    </location>
</feature>
<dbReference type="GO" id="GO:0006605">
    <property type="term" value="P:protein targeting"/>
    <property type="evidence" value="ECO:0007669"/>
    <property type="project" value="TreeGrafter"/>
</dbReference>
<protein>
    <recommendedName>
        <fullName evidence="5">HAP1 N-terminal domain-containing protein</fullName>
    </recommendedName>
</protein>
<dbReference type="PANTHER" id="PTHR15751:SF14">
    <property type="entry name" value="HUNTINGTIN-ASSOCIATED PROTEIN 1"/>
    <property type="match status" value="1"/>
</dbReference>
<evidence type="ECO:0000313" key="7">
    <source>
        <dbReference type="Proteomes" id="UP000250572"/>
    </source>
</evidence>
<evidence type="ECO:0000259" key="5">
    <source>
        <dbReference type="Pfam" id="PF04849"/>
    </source>
</evidence>
<dbReference type="GO" id="GO:0031410">
    <property type="term" value="C:cytoplasmic vesicle"/>
    <property type="evidence" value="ECO:0007669"/>
    <property type="project" value="TreeGrafter"/>
</dbReference>
<dbReference type="PANTHER" id="PTHR15751">
    <property type="entry name" value="TRAFFICKING KINESIN-BINDING PROTEIN"/>
    <property type="match status" value="1"/>
</dbReference>
<organism evidence="6 7">
    <name type="scientific">Gambusia affinis</name>
    <name type="common">Western mosquitofish</name>
    <name type="synonym">Heterandria affinis</name>
    <dbReference type="NCBI Taxonomy" id="33528"/>
    <lineage>
        <taxon>Eukaryota</taxon>
        <taxon>Metazoa</taxon>
        <taxon>Chordata</taxon>
        <taxon>Craniata</taxon>
        <taxon>Vertebrata</taxon>
        <taxon>Euteleostomi</taxon>
        <taxon>Actinopterygii</taxon>
        <taxon>Neopterygii</taxon>
        <taxon>Teleostei</taxon>
        <taxon>Neoteleostei</taxon>
        <taxon>Acanthomorphata</taxon>
        <taxon>Ovalentaria</taxon>
        <taxon>Atherinomorphae</taxon>
        <taxon>Cyprinodontiformes</taxon>
        <taxon>Poeciliidae</taxon>
        <taxon>Poeciliinae</taxon>
        <taxon>Gambusia</taxon>
    </lineage>
</organism>
<dbReference type="GO" id="GO:0048011">
    <property type="term" value="P:neurotrophin TRK receptor signaling pathway"/>
    <property type="evidence" value="ECO:0007669"/>
    <property type="project" value="TreeGrafter"/>
</dbReference>
<dbReference type="Proteomes" id="UP000250572">
    <property type="component" value="Unassembled WGS sequence"/>
</dbReference>
<feature type="compositionally biased region" description="Low complexity" evidence="4">
    <location>
        <begin position="661"/>
        <end position="674"/>
    </location>
</feature>
<feature type="compositionally biased region" description="Polar residues" evidence="4">
    <location>
        <begin position="372"/>
        <end position="386"/>
    </location>
</feature>
<dbReference type="InterPro" id="IPR051946">
    <property type="entry name" value="Intracell_Traff-Reg"/>
</dbReference>
<feature type="domain" description="HAP1 N-terminal" evidence="5">
    <location>
        <begin position="574"/>
        <end position="623"/>
    </location>
</feature>
<feature type="compositionally biased region" description="Low complexity" evidence="4">
    <location>
        <begin position="485"/>
        <end position="500"/>
    </location>
</feature>
<comment type="caution">
    <text evidence="6">The sequence shown here is derived from an EMBL/GenBank/DDBJ whole genome shotgun (WGS) entry which is preliminary data.</text>
</comment>
<keyword evidence="3" id="KW-0496">Mitochondrion</keyword>
<evidence type="ECO:0000313" key="6">
    <source>
        <dbReference type="EMBL" id="PWA16938.1"/>
    </source>
</evidence>
<evidence type="ECO:0000256" key="1">
    <source>
        <dbReference type="ARBA" id="ARBA00004173"/>
    </source>
</evidence>
<dbReference type="GO" id="GO:0017022">
    <property type="term" value="F:myosin binding"/>
    <property type="evidence" value="ECO:0007669"/>
    <property type="project" value="TreeGrafter"/>
</dbReference>
<accession>A0A315V2F0</accession>
<feature type="region of interest" description="Disordered" evidence="4">
    <location>
        <begin position="661"/>
        <end position="684"/>
    </location>
</feature>
<name>A0A315V2F0_GAMAF</name>
<dbReference type="EMBL" id="NHOQ01002459">
    <property type="protein sequence ID" value="PWA16938.1"/>
    <property type="molecule type" value="Genomic_DNA"/>
</dbReference>
<feature type="region of interest" description="Disordered" evidence="4">
    <location>
        <begin position="470"/>
        <end position="550"/>
    </location>
</feature>
<dbReference type="GO" id="GO:0030425">
    <property type="term" value="C:dendrite"/>
    <property type="evidence" value="ECO:0007669"/>
    <property type="project" value="TreeGrafter"/>
</dbReference>
<dbReference type="GO" id="GO:0005102">
    <property type="term" value="F:signaling receptor binding"/>
    <property type="evidence" value="ECO:0007669"/>
    <property type="project" value="TreeGrafter"/>
</dbReference>
<dbReference type="GO" id="GO:0098957">
    <property type="term" value="P:anterograde axonal transport of mitochondrion"/>
    <property type="evidence" value="ECO:0007669"/>
    <property type="project" value="TreeGrafter"/>
</dbReference>
<feature type="region of interest" description="Disordered" evidence="4">
    <location>
        <begin position="357"/>
        <end position="391"/>
    </location>
</feature>
<dbReference type="AlphaFoldDB" id="A0A315V2F0"/>
<proteinExistence type="predicted"/>
<comment type="subcellular location">
    <subcellularLocation>
        <location evidence="1">Mitochondrion</location>
    </subcellularLocation>
</comment>
<keyword evidence="2" id="KW-0175">Coiled coil</keyword>
<dbReference type="GO" id="GO:0047496">
    <property type="term" value="P:vesicle transport along microtubule"/>
    <property type="evidence" value="ECO:0007669"/>
    <property type="project" value="TreeGrafter"/>
</dbReference>
<dbReference type="Pfam" id="PF04849">
    <property type="entry name" value="HAP1_N"/>
    <property type="match status" value="1"/>
</dbReference>
<dbReference type="GO" id="GO:1904115">
    <property type="term" value="C:axon cytoplasm"/>
    <property type="evidence" value="ECO:0007669"/>
    <property type="project" value="GOC"/>
</dbReference>
<keyword evidence="7" id="KW-1185">Reference proteome</keyword>
<reference evidence="6 7" key="1">
    <citation type="journal article" date="2018" name="G3 (Bethesda)">
        <title>A High-Quality Reference Genome for the Invasive Mosquitofish Gambusia affinis Using a Chicago Library.</title>
        <authorList>
            <person name="Hoffberg S.L."/>
            <person name="Troendle N.J."/>
            <person name="Glenn T.C."/>
            <person name="Mahmud O."/>
            <person name="Louha S."/>
            <person name="Chalopin D."/>
            <person name="Bennetzen J.L."/>
            <person name="Mauricio R."/>
        </authorList>
    </citation>
    <scope>NUCLEOTIDE SEQUENCE [LARGE SCALE GENOMIC DNA]</scope>
    <source>
        <strain evidence="6">NE01/NJP1002.9</strain>
        <tissue evidence="6">Muscle</tissue>
    </source>
</reference>
<dbReference type="GO" id="GO:0022008">
    <property type="term" value="P:neurogenesis"/>
    <property type="evidence" value="ECO:0007669"/>
    <property type="project" value="TreeGrafter"/>
</dbReference>
<sequence>MARPHPAGLCSMSPPPQALRGCFIDEDELVFSVAGKVVCTVPPAPLLGLFFSHLHDARPHLENSETRQLNESLLPPGNRSGCSLCPASGAIIPALSCAAIVTVIICGSPNERDRGRTGTGQARSPLIQWYDAFALQYSSVSAGLSGTWFRAPQEMGPLSLGEEVACCRPVAQWRETEPCSINLGKRTTLPMTPRFLADQMERRADQPCVTVELQQVHGGNFRGEHDLELQRTKLTCEFGVFPSFAYAHLAPHRPLWVLFRRFENKVPKRLIWFHSRTVEYLVLRTDRDVTLWTEETTITNTSSFLSGIQIRRNHDFQLLLVFGSFTLSIVSSPHGEMKQHAFSHSSLPSSSPSSFSSSCLVPMPAPPPPRLTVSSSLSGRTQSVQGRSRPASLPHMAASLSVCLGSRTHPPGRALFAQRTSAELGSAAAPVRSPSCQTSLGGDRINGDVLATSRNTQLIETTNRAPGFKLLFTLNPPPRGKLSHPASSPSSPPLARLSPPSWHPQAHLDSQSTLYPNEGQREAPGALDGDAQPPQHSTPRNVCDSAQQSHHDASTITDLCSNLPELEIVSLLSERQPKYTLRADTVFGYDSDDWLHTPLVPPEVVLGLTYEQIEETFKYFFYAEGEQTAEPDGRSDIMMIGSERLKSSFVSKGPELDWSFAPSSASPSPFLPGSPTWPGEWRQA</sequence>
<evidence type="ECO:0000256" key="2">
    <source>
        <dbReference type="ARBA" id="ARBA00023054"/>
    </source>
</evidence>
<dbReference type="GO" id="GO:0048311">
    <property type="term" value="P:mitochondrion distribution"/>
    <property type="evidence" value="ECO:0007669"/>
    <property type="project" value="TreeGrafter"/>
</dbReference>
<dbReference type="GO" id="GO:0005739">
    <property type="term" value="C:mitochondrion"/>
    <property type="evidence" value="ECO:0007669"/>
    <property type="project" value="UniProtKB-SubCell"/>
</dbReference>
<evidence type="ECO:0000256" key="3">
    <source>
        <dbReference type="ARBA" id="ARBA00023128"/>
    </source>
</evidence>
<dbReference type="InterPro" id="IPR006933">
    <property type="entry name" value="HAP1_N"/>
</dbReference>